<feature type="active site" description="Proton donor/acceptor" evidence="7">
    <location>
        <position position="92"/>
    </location>
</feature>
<keyword evidence="6 7" id="KW-0961">Cell wall biogenesis/degradation</keyword>
<name>Q6AQF2_DESPS</name>
<evidence type="ECO:0000313" key="9">
    <source>
        <dbReference type="Proteomes" id="UP000000602"/>
    </source>
</evidence>
<evidence type="ECO:0000256" key="7">
    <source>
        <dbReference type="HAMAP-Rule" id="MF_00258"/>
    </source>
</evidence>
<feature type="binding site" evidence="7">
    <location>
        <begin position="29"/>
        <end position="30"/>
    </location>
    <ligand>
        <name>substrate</name>
    </ligand>
</feature>
<dbReference type="InterPro" id="IPR001920">
    <property type="entry name" value="Asp/Glu_race"/>
</dbReference>
<dbReference type="STRING" id="177439.DP0692"/>
<dbReference type="GO" id="GO:0008881">
    <property type="term" value="F:glutamate racemase activity"/>
    <property type="evidence" value="ECO:0007669"/>
    <property type="project" value="UniProtKB-UniRule"/>
</dbReference>
<dbReference type="InterPro" id="IPR015942">
    <property type="entry name" value="Asp/Glu/hydantoin_racemase"/>
</dbReference>
<protein>
    <recommendedName>
        <fullName evidence="2 7">Glutamate racemase</fullName>
        <ecNumber evidence="2 7">5.1.1.3</ecNumber>
    </recommendedName>
</protein>
<dbReference type="HOGENOM" id="CLU_052344_1_0_7"/>
<dbReference type="Gene3D" id="3.40.50.1860">
    <property type="match status" value="2"/>
</dbReference>
<dbReference type="GO" id="GO:0071555">
    <property type="term" value="P:cell wall organization"/>
    <property type="evidence" value="ECO:0007669"/>
    <property type="project" value="UniProtKB-KW"/>
</dbReference>
<dbReference type="NCBIfam" id="TIGR00067">
    <property type="entry name" value="glut_race"/>
    <property type="match status" value="1"/>
</dbReference>
<sequence>MPFGQCYKQTKRAKQLIKMKAKKPIGIFDSGVGGLSVALKIKELLPREDLIYFADTGFSPYGTKPAELIRSRAKHITAFLIKKGCKAIVVACNTATANAIAYLRATSNIPIIGVEPGIRPAVQQSKSGIIGVLATRQTLKSSSFQTLKKRFAGKSQIEIQACPRLVELVEAGNLTGNETTEAIEGYVEPLLRAGADYIVLGCTHYLFLAPSIKKIISGRAQLIDTSVPVTQELKKQLAISSLLSPTKRDGRTEFWTSGNQTEVTAQISQLWGAGQVFKEQAPERLNLTETAIKML</sequence>
<dbReference type="Pfam" id="PF01177">
    <property type="entry name" value="Asp_Glu_race"/>
    <property type="match status" value="1"/>
</dbReference>
<keyword evidence="9" id="KW-1185">Reference proteome</keyword>
<feature type="binding site" evidence="7">
    <location>
        <begin position="93"/>
        <end position="94"/>
    </location>
    <ligand>
        <name>substrate</name>
    </ligand>
</feature>
<dbReference type="FunFam" id="3.40.50.1860:FF:000001">
    <property type="entry name" value="Glutamate racemase"/>
    <property type="match status" value="1"/>
</dbReference>
<dbReference type="InterPro" id="IPR018187">
    <property type="entry name" value="Asp/Glu_racemase_AS_1"/>
</dbReference>
<dbReference type="GO" id="GO:0009252">
    <property type="term" value="P:peptidoglycan biosynthetic process"/>
    <property type="evidence" value="ECO:0007669"/>
    <property type="project" value="UniProtKB-UniRule"/>
</dbReference>
<dbReference type="EC" id="5.1.1.3" evidence="2 7"/>
<dbReference type="EMBL" id="CR522870">
    <property type="protein sequence ID" value="CAG35421.1"/>
    <property type="molecule type" value="Genomic_DNA"/>
</dbReference>
<reference evidence="9" key="1">
    <citation type="journal article" date="2004" name="Environ. Microbiol.">
        <title>The genome of Desulfotalea psychrophila, a sulfate-reducing bacterium from permanently cold Arctic sediments.</title>
        <authorList>
            <person name="Rabus R."/>
            <person name="Ruepp A."/>
            <person name="Frickey T."/>
            <person name="Rattei T."/>
            <person name="Fartmann B."/>
            <person name="Stark M."/>
            <person name="Bauer M."/>
            <person name="Zibat A."/>
            <person name="Lombardot T."/>
            <person name="Becker I."/>
            <person name="Amann J."/>
            <person name="Gellner K."/>
            <person name="Teeling H."/>
            <person name="Leuschner W.D."/>
            <person name="Gloeckner F.-O."/>
            <person name="Lupas A.N."/>
            <person name="Amann R."/>
            <person name="Klenk H.-P."/>
        </authorList>
    </citation>
    <scope>NUCLEOTIDE SEQUENCE [LARGE SCALE GENOMIC DNA]</scope>
    <source>
        <strain evidence="9">DSM 12343 / LSv54</strain>
    </source>
</reference>
<comment type="function">
    <text evidence="7">Provides the (R)-glutamate required for cell wall biosynthesis.</text>
</comment>
<dbReference type="HAMAP" id="MF_00258">
    <property type="entry name" value="Glu_racemase"/>
    <property type="match status" value="1"/>
</dbReference>
<dbReference type="AlphaFoldDB" id="Q6AQF2"/>
<comment type="similarity">
    <text evidence="7">Belongs to the aspartate/glutamate racemases family.</text>
</comment>
<comment type="catalytic activity">
    <reaction evidence="1 7">
        <text>L-glutamate = D-glutamate</text>
        <dbReference type="Rhea" id="RHEA:12813"/>
        <dbReference type="ChEBI" id="CHEBI:29985"/>
        <dbReference type="ChEBI" id="CHEBI:29986"/>
        <dbReference type="EC" id="5.1.1.3"/>
    </reaction>
</comment>
<evidence type="ECO:0000256" key="3">
    <source>
        <dbReference type="ARBA" id="ARBA00022960"/>
    </source>
</evidence>
<keyword evidence="3 7" id="KW-0133">Cell shape</keyword>
<feature type="binding site" evidence="7">
    <location>
        <begin position="203"/>
        <end position="204"/>
    </location>
    <ligand>
        <name>substrate</name>
    </ligand>
</feature>
<keyword evidence="4 7" id="KW-0573">Peptidoglycan synthesis</keyword>
<evidence type="ECO:0000313" key="8">
    <source>
        <dbReference type="EMBL" id="CAG35421.1"/>
    </source>
</evidence>
<evidence type="ECO:0000256" key="2">
    <source>
        <dbReference type="ARBA" id="ARBA00013090"/>
    </source>
</evidence>
<feature type="binding site" evidence="7">
    <location>
        <begin position="61"/>
        <end position="62"/>
    </location>
    <ligand>
        <name>substrate</name>
    </ligand>
</feature>
<comment type="pathway">
    <text evidence="7">Cell wall biogenesis; peptidoglycan biosynthesis.</text>
</comment>
<dbReference type="eggNOG" id="COG0796">
    <property type="taxonomic scope" value="Bacteria"/>
</dbReference>
<organism evidence="8 9">
    <name type="scientific">Desulfotalea psychrophila (strain LSv54 / DSM 12343)</name>
    <dbReference type="NCBI Taxonomy" id="177439"/>
    <lineage>
        <taxon>Bacteria</taxon>
        <taxon>Pseudomonadati</taxon>
        <taxon>Thermodesulfobacteriota</taxon>
        <taxon>Desulfobulbia</taxon>
        <taxon>Desulfobulbales</taxon>
        <taxon>Desulfocapsaceae</taxon>
        <taxon>Desulfotalea</taxon>
    </lineage>
</organism>
<evidence type="ECO:0000256" key="4">
    <source>
        <dbReference type="ARBA" id="ARBA00022984"/>
    </source>
</evidence>
<accession>Q6AQF2</accession>
<gene>
    <name evidence="7" type="primary">murI</name>
    <name evidence="8" type="ordered locus">DP0692</name>
</gene>
<feature type="active site" description="Proton donor/acceptor" evidence="7">
    <location>
        <position position="202"/>
    </location>
</feature>
<dbReference type="PANTHER" id="PTHR21198:SF2">
    <property type="entry name" value="GLUTAMATE RACEMASE"/>
    <property type="match status" value="1"/>
</dbReference>
<keyword evidence="5 7" id="KW-0413">Isomerase</keyword>
<dbReference type="PROSITE" id="PS00923">
    <property type="entry name" value="ASP_GLU_RACEMASE_1"/>
    <property type="match status" value="1"/>
</dbReference>
<dbReference type="KEGG" id="dps:DP0692"/>
<evidence type="ECO:0000256" key="5">
    <source>
        <dbReference type="ARBA" id="ARBA00023235"/>
    </source>
</evidence>
<dbReference type="UniPathway" id="UPA00219"/>
<proteinExistence type="inferred from homology"/>
<dbReference type="Proteomes" id="UP000000602">
    <property type="component" value="Chromosome"/>
</dbReference>
<dbReference type="GO" id="GO:0008360">
    <property type="term" value="P:regulation of cell shape"/>
    <property type="evidence" value="ECO:0007669"/>
    <property type="project" value="UniProtKB-KW"/>
</dbReference>
<dbReference type="SUPFAM" id="SSF53681">
    <property type="entry name" value="Aspartate/glutamate racemase"/>
    <property type="match status" value="2"/>
</dbReference>
<evidence type="ECO:0000256" key="6">
    <source>
        <dbReference type="ARBA" id="ARBA00023316"/>
    </source>
</evidence>
<dbReference type="PANTHER" id="PTHR21198">
    <property type="entry name" value="GLUTAMATE RACEMASE"/>
    <property type="match status" value="1"/>
</dbReference>
<dbReference type="InterPro" id="IPR004391">
    <property type="entry name" value="Glu_race"/>
</dbReference>
<evidence type="ECO:0000256" key="1">
    <source>
        <dbReference type="ARBA" id="ARBA00001602"/>
    </source>
</evidence>